<keyword evidence="5 7" id="KW-0472">Membrane</keyword>
<comment type="subcellular location">
    <subcellularLocation>
        <location evidence="1">Cell membrane</location>
        <topology evidence="1">Multi-pass membrane protein</topology>
    </subcellularLocation>
</comment>
<evidence type="ECO:0000313" key="9">
    <source>
        <dbReference type="Proteomes" id="UP000462055"/>
    </source>
</evidence>
<dbReference type="Pfam" id="PF02653">
    <property type="entry name" value="BPD_transp_2"/>
    <property type="match status" value="1"/>
</dbReference>
<dbReference type="Proteomes" id="UP000462055">
    <property type="component" value="Unassembled WGS sequence"/>
</dbReference>
<keyword evidence="2" id="KW-1003">Cell membrane</keyword>
<evidence type="ECO:0000256" key="2">
    <source>
        <dbReference type="ARBA" id="ARBA00022475"/>
    </source>
</evidence>
<comment type="caution">
    <text evidence="8">The sequence shown here is derived from an EMBL/GenBank/DDBJ whole genome shotgun (WGS) entry which is preliminary data.</text>
</comment>
<evidence type="ECO:0000256" key="6">
    <source>
        <dbReference type="SAM" id="MobiDB-lite"/>
    </source>
</evidence>
<dbReference type="EMBL" id="WBMS02000030">
    <property type="protein sequence ID" value="MWA04767.1"/>
    <property type="molecule type" value="Genomic_DNA"/>
</dbReference>
<dbReference type="CDD" id="cd06581">
    <property type="entry name" value="TM_PBP1_LivM_like"/>
    <property type="match status" value="1"/>
</dbReference>
<keyword evidence="4 7" id="KW-1133">Transmembrane helix</keyword>
<sequence length="348" mass="36435">MAESSTAAPAADTTRPARGRRPRLPAWWPWGGGALLVLGCLGLQSQLYSGQERTVTTVFMFVALAAAWNLIGGYTGYACFGQVGFFGLGAYTTVILMVHARLSFWIALPAAAVVAAVFAAVIGLPLLRLKGHYFAVATLGVAEGLRELVTNVPRWTGGGSGATIPSTGDRAVTPWLGNDGFYLLFLGLAVVCAVVVALVSRGRTGYALRAVNQDEDAAAAMGVNTTVAKTVAFAVSAALTGAAGAAYAFQQVTIYPQRLFDVDITVLMIVMVVLGGAGTVLGPILGAAGIAIASEYLRQHLPEAHDLTLGALIIIAVILLPQGVVNFARDAVRTRDFSLLSNVRRYRL</sequence>
<organism evidence="8 9">
    <name type="scientific">Actinomadura physcomitrii</name>
    <dbReference type="NCBI Taxonomy" id="2650748"/>
    <lineage>
        <taxon>Bacteria</taxon>
        <taxon>Bacillati</taxon>
        <taxon>Actinomycetota</taxon>
        <taxon>Actinomycetes</taxon>
        <taxon>Streptosporangiales</taxon>
        <taxon>Thermomonosporaceae</taxon>
        <taxon>Actinomadura</taxon>
    </lineage>
</organism>
<evidence type="ECO:0000256" key="4">
    <source>
        <dbReference type="ARBA" id="ARBA00022989"/>
    </source>
</evidence>
<dbReference type="GO" id="GO:0005886">
    <property type="term" value="C:plasma membrane"/>
    <property type="evidence" value="ECO:0007669"/>
    <property type="project" value="UniProtKB-SubCell"/>
</dbReference>
<evidence type="ECO:0000256" key="1">
    <source>
        <dbReference type="ARBA" id="ARBA00004651"/>
    </source>
</evidence>
<name>A0A6I4MLB7_9ACTN</name>
<feature type="transmembrane region" description="Helical" evidence="7">
    <location>
        <begin position="307"/>
        <end position="328"/>
    </location>
</feature>
<protein>
    <submittedName>
        <fullName evidence="8">Branched-chain amino acid ABC transporter permease</fullName>
    </submittedName>
</protein>
<evidence type="ECO:0000256" key="7">
    <source>
        <dbReference type="SAM" id="Phobius"/>
    </source>
</evidence>
<dbReference type="InterPro" id="IPR043428">
    <property type="entry name" value="LivM-like"/>
</dbReference>
<keyword evidence="9" id="KW-1185">Reference proteome</keyword>
<reference evidence="8" key="1">
    <citation type="submission" date="2019-12" db="EMBL/GenBank/DDBJ databases">
        <title>Actinomadura physcomitrii sp. nov., a novel actinomycete isolated from moss [Physcomitrium sphaericum (Ludw) Fuernr].</title>
        <authorList>
            <person name="Zhuang X."/>
        </authorList>
    </citation>
    <scope>NUCLEOTIDE SEQUENCE [LARGE SCALE GENOMIC DNA]</scope>
    <source>
        <strain evidence="8">LD22</strain>
    </source>
</reference>
<dbReference type="RefSeq" id="WP_151597265.1">
    <property type="nucleotide sequence ID" value="NZ_WBMS02000030.1"/>
</dbReference>
<keyword evidence="3 7" id="KW-0812">Transmembrane</keyword>
<feature type="transmembrane region" description="Helical" evidence="7">
    <location>
        <begin position="26"/>
        <end position="43"/>
    </location>
</feature>
<evidence type="ECO:0000256" key="3">
    <source>
        <dbReference type="ARBA" id="ARBA00022692"/>
    </source>
</evidence>
<feature type="region of interest" description="Disordered" evidence="6">
    <location>
        <begin position="1"/>
        <end position="20"/>
    </location>
</feature>
<dbReference type="InterPro" id="IPR001851">
    <property type="entry name" value="ABC_transp_permease"/>
</dbReference>
<gene>
    <name evidence="8" type="ORF">F8568_031230</name>
</gene>
<dbReference type="GO" id="GO:0015658">
    <property type="term" value="F:branched-chain amino acid transmembrane transporter activity"/>
    <property type="evidence" value="ECO:0007669"/>
    <property type="project" value="InterPro"/>
</dbReference>
<feature type="transmembrane region" description="Helical" evidence="7">
    <location>
        <begin position="266"/>
        <end position="292"/>
    </location>
</feature>
<feature type="transmembrane region" description="Helical" evidence="7">
    <location>
        <begin position="180"/>
        <end position="199"/>
    </location>
</feature>
<feature type="transmembrane region" description="Helical" evidence="7">
    <location>
        <begin position="105"/>
        <end position="127"/>
    </location>
</feature>
<accession>A0A6I4MLB7</accession>
<evidence type="ECO:0000313" key="8">
    <source>
        <dbReference type="EMBL" id="MWA04767.1"/>
    </source>
</evidence>
<evidence type="ECO:0000256" key="5">
    <source>
        <dbReference type="ARBA" id="ARBA00023136"/>
    </source>
</evidence>
<dbReference type="PANTHER" id="PTHR30482">
    <property type="entry name" value="HIGH-AFFINITY BRANCHED-CHAIN AMINO ACID TRANSPORT SYSTEM PERMEASE"/>
    <property type="match status" value="1"/>
</dbReference>
<dbReference type="AlphaFoldDB" id="A0A6I4MLB7"/>
<feature type="transmembrane region" description="Helical" evidence="7">
    <location>
        <begin position="55"/>
        <end position="74"/>
    </location>
</feature>
<proteinExistence type="predicted"/>
<feature type="compositionally biased region" description="Low complexity" evidence="6">
    <location>
        <begin position="1"/>
        <end position="16"/>
    </location>
</feature>
<feature type="transmembrane region" description="Helical" evidence="7">
    <location>
        <begin position="80"/>
        <end position="98"/>
    </location>
</feature>
<dbReference type="PANTHER" id="PTHR30482:SF10">
    <property type="entry name" value="HIGH-AFFINITY BRANCHED-CHAIN AMINO ACID TRANSPORT PROTEIN BRAE"/>
    <property type="match status" value="1"/>
</dbReference>